<dbReference type="GO" id="GO:0050821">
    <property type="term" value="P:protein stabilization"/>
    <property type="evidence" value="ECO:0007669"/>
    <property type="project" value="TreeGrafter"/>
</dbReference>
<dbReference type="InterPro" id="IPR007853">
    <property type="entry name" value="Znf_DNL-typ"/>
</dbReference>
<gene>
    <name evidence="6" type="ORF">AFUS01_LOCUS7028</name>
</gene>
<dbReference type="InterPro" id="IPR024158">
    <property type="entry name" value="Mt_import_TIM15"/>
</dbReference>
<dbReference type="PANTHER" id="PTHR20922">
    <property type="entry name" value="DNL-TYPE ZINC FINGER PROTEIN"/>
    <property type="match status" value="1"/>
</dbReference>
<evidence type="ECO:0000256" key="2">
    <source>
        <dbReference type="ARBA" id="ARBA00022771"/>
    </source>
</evidence>
<name>A0A8J2NPX5_9HEXA</name>
<keyword evidence="1" id="KW-0479">Metal-binding</keyword>
<dbReference type="GO" id="GO:0005739">
    <property type="term" value="C:mitochondrion"/>
    <property type="evidence" value="ECO:0007669"/>
    <property type="project" value="TreeGrafter"/>
</dbReference>
<sequence length="183" mass="21016">MLRQILRIIPNNFMRHQFARQIAVKNYSTNPIFENNLYNPLLNKCIKSQLCLNPRIVRHMFCTSCNKMGKNVDIEGQHESRILTESNEELEKHKLGKVTAAKMFLNFTCTVCDGPNSYTISKQAYVSGVVIVTCETCQNHHLIADNLGWFEDVKGRNIEEILAEKGEKVNRFISSEVKEVIPE</sequence>
<dbReference type="GO" id="GO:0006457">
    <property type="term" value="P:protein folding"/>
    <property type="evidence" value="ECO:0007669"/>
    <property type="project" value="TreeGrafter"/>
</dbReference>
<dbReference type="PROSITE" id="PS51501">
    <property type="entry name" value="ZF_DNL"/>
    <property type="match status" value="1"/>
</dbReference>
<evidence type="ECO:0000256" key="1">
    <source>
        <dbReference type="ARBA" id="ARBA00022723"/>
    </source>
</evidence>
<dbReference type="Pfam" id="PF05180">
    <property type="entry name" value="zf-DNL"/>
    <property type="match status" value="1"/>
</dbReference>
<evidence type="ECO:0000313" key="6">
    <source>
        <dbReference type="EMBL" id="CAG7717573.1"/>
    </source>
</evidence>
<keyword evidence="2 4" id="KW-0863">Zinc-finger</keyword>
<keyword evidence="7" id="KW-1185">Reference proteome</keyword>
<evidence type="ECO:0000259" key="5">
    <source>
        <dbReference type="PROSITE" id="PS51501"/>
    </source>
</evidence>
<organism evidence="6 7">
    <name type="scientific">Allacma fusca</name>
    <dbReference type="NCBI Taxonomy" id="39272"/>
    <lineage>
        <taxon>Eukaryota</taxon>
        <taxon>Metazoa</taxon>
        <taxon>Ecdysozoa</taxon>
        <taxon>Arthropoda</taxon>
        <taxon>Hexapoda</taxon>
        <taxon>Collembola</taxon>
        <taxon>Symphypleona</taxon>
        <taxon>Sminthuridae</taxon>
        <taxon>Allacma</taxon>
    </lineage>
</organism>
<evidence type="ECO:0000256" key="4">
    <source>
        <dbReference type="PROSITE-ProRule" id="PRU00834"/>
    </source>
</evidence>
<dbReference type="Proteomes" id="UP000708208">
    <property type="component" value="Unassembled WGS sequence"/>
</dbReference>
<feature type="domain" description="DNL-type" evidence="5">
    <location>
        <begin position="98"/>
        <end position="183"/>
    </location>
</feature>
<accession>A0A8J2NPX5</accession>
<dbReference type="OrthoDB" id="512667at2759"/>
<dbReference type="EMBL" id="CAJVCH010047014">
    <property type="protein sequence ID" value="CAG7717573.1"/>
    <property type="molecule type" value="Genomic_DNA"/>
</dbReference>
<protein>
    <recommendedName>
        <fullName evidence="5">DNL-type domain-containing protein</fullName>
    </recommendedName>
</protein>
<dbReference type="GO" id="GO:0008270">
    <property type="term" value="F:zinc ion binding"/>
    <property type="evidence" value="ECO:0007669"/>
    <property type="project" value="UniProtKB-KW"/>
</dbReference>
<dbReference type="AlphaFoldDB" id="A0A8J2NPX5"/>
<keyword evidence="3" id="KW-0862">Zinc</keyword>
<reference evidence="6" key="1">
    <citation type="submission" date="2021-06" db="EMBL/GenBank/DDBJ databases">
        <authorList>
            <person name="Hodson N. C."/>
            <person name="Mongue J. A."/>
            <person name="Jaron S. K."/>
        </authorList>
    </citation>
    <scope>NUCLEOTIDE SEQUENCE</scope>
</reference>
<dbReference type="GO" id="GO:0030150">
    <property type="term" value="P:protein import into mitochondrial matrix"/>
    <property type="evidence" value="ECO:0007669"/>
    <property type="project" value="TreeGrafter"/>
</dbReference>
<dbReference type="GO" id="GO:0051087">
    <property type="term" value="F:protein-folding chaperone binding"/>
    <property type="evidence" value="ECO:0007669"/>
    <property type="project" value="TreeGrafter"/>
</dbReference>
<proteinExistence type="predicted"/>
<dbReference type="PANTHER" id="PTHR20922:SF13">
    <property type="entry name" value="DNL-TYPE ZINC FINGER PROTEIN"/>
    <property type="match status" value="1"/>
</dbReference>
<comment type="caution">
    <text evidence="6">The sequence shown here is derived from an EMBL/GenBank/DDBJ whole genome shotgun (WGS) entry which is preliminary data.</text>
</comment>
<evidence type="ECO:0000256" key="3">
    <source>
        <dbReference type="ARBA" id="ARBA00022833"/>
    </source>
</evidence>
<evidence type="ECO:0000313" key="7">
    <source>
        <dbReference type="Proteomes" id="UP000708208"/>
    </source>
</evidence>